<dbReference type="AlphaFoldDB" id="A0A381KQR9"/>
<evidence type="ECO:0000313" key="4">
    <source>
        <dbReference type="Proteomes" id="UP000254029"/>
    </source>
</evidence>
<dbReference type="GO" id="GO:0003677">
    <property type="term" value="F:DNA binding"/>
    <property type="evidence" value="ECO:0007669"/>
    <property type="project" value="InterPro"/>
</dbReference>
<dbReference type="RefSeq" id="WP_011134125.1">
    <property type="nucleotide sequence ID" value="NZ_CP024028.1"/>
</dbReference>
<dbReference type="InterPro" id="IPR010982">
    <property type="entry name" value="Lambda_DNA-bd_dom_sf"/>
</dbReference>
<organism evidence="3 5">
    <name type="scientific">Chromobacterium violaceum</name>
    <dbReference type="NCBI Taxonomy" id="536"/>
    <lineage>
        <taxon>Bacteria</taxon>
        <taxon>Pseudomonadati</taxon>
        <taxon>Pseudomonadota</taxon>
        <taxon>Betaproteobacteria</taxon>
        <taxon>Neisseriales</taxon>
        <taxon>Chromobacteriaceae</taxon>
        <taxon>Chromobacterium</taxon>
    </lineage>
</organism>
<reference evidence="3 5" key="2">
    <citation type="submission" date="2018-12" db="EMBL/GenBank/DDBJ databases">
        <authorList>
            <consortium name="Pathogen Informatics"/>
        </authorList>
    </citation>
    <scope>NUCLEOTIDE SEQUENCE [LARGE SCALE GENOMIC DNA]</scope>
    <source>
        <strain evidence="3 5">NCTC9695</strain>
    </source>
</reference>
<evidence type="ECO:0000313" key="2">
    <source>
        <dbReference type="EMBL" id="SUY93177.1"/>
    </source>
</evidence>
<gene>
    <name evidence="2" type="ORF">NCTC8684_04309</name>
    <name evidence="3" type="ORF">NCTC9695_00807</name>
</gene>
<feature type="domain" description="HTH cro/C1-type" evidence="1">
    <location>
        <begin position="23"/>
        <end position="72"/>
    </location>
</feature>
<dbReference type="Proteomes" id="UP000254029">
    <property type="component" value="Unassembled WGS sequence"/>
</dbReference>
<dbReference type="InterPro" id="IPR001387">
    <property type="entry name" value="Cro/C1-type_HTH"/>
</dbReference>
<evidence type="ECO:0000259" key="1">
    <source>
        <dbReference type="Pfam" id="PF13443"/>
    </source>
</evidence>
<dbReference type="Pfam" id="PF13443">
    <property type="entry name" value="HTH_26"/>
    <property type="match status" value="1"/>
</dbReference>
<dbReference type="EMBL" id="UIGR01000003">
    <property type="protein sequence ID" value="SUY93177.1"/>
    <property type="molecule type" value="Genomic_DNA"/>
</dbReference>
<dbReference type="EMBL" id="LR134182">
    <property type="protein sequence ID" value="VEB40408.1"/>
    <property type="molecule type" value="Genomic_DNA"/>
</dbReference>
<protein>
    <recommendedName>
        <fullName evidence="1">HTH cro/C1-type domain-containing protein</fullName>
    </recommendedName>
</protein>
<name>A0A381KQR9_CHRVL</name>
<dbReference type="SUPFAM" id="SSF47413">
    <property type="entry name" value="lambda repressor-like DNA-binding domains"/>
    <property type="match status" value="1"/>
</dbReference>
<dbReference type="Proteomes" id="UP000275777">
    <property type="component" value="Chromosome"/>
</dbReference>
<evidence type="ECO:0000313" key="5">
    <source>
        <dbReference type="Proteomes" id="UP000275777"/>
    </source>
</evidence>
<dbReference type="GeneID" id="66365524"/>
<proteinExistence type="predicted"/>
<reference evidence="2 4" key="1">
    <citation type="submission" date="2018-06" db="EMBL/GenBank/DDBJ databases">
        <authorList>
            <consortium name="Pathogen Informatics"/>
            <person name="Doyle S."/>
        </authorList>
    </citation>
    <scope>NUCLEOTIDE SEQUENCE [LARGE SCALE GENOMIC DNA]</scope>
    <source>
        <strain evidence="2 4">NCTC8684</strain>
    </source>
</reference>
<sequence length="175" mass="19382">MQAKNLLKPHSVLHEFKLNALRRIRDRKLSISELARITGIKQSTLHRGLFEDRELTFSNAHAIGHALGINLGGGETPRMAPVITGLDQLDALSEGRQPVWDEFILLEPSLDDSALAVDQSLFRQRLFPRRAVVVLQTAHPRRGRLVYPDHGALSLEDSGRSAIGAVAGILFRKNA</sequence>
<evidence type="ECO:0000313" key="3">
    <source>
        <dbReference type="EMBL" id="VEB40408.1"/>
    </source>
</evidence>
<accession>A0A381KQR9</accession>
<dbReference type="CDD" id="cd00093">
    <property type="entry name" value="HTH_XRE"/>
    <property type="match status" value="1"/>
</dbReference>